<dbReference type="Proteomes" id="UP000245711">
    <property type="component" value="Chromosome"/>
</dbReference>
<evidence type="ECO:0000313" key="21">
    <source>
        <dbReference type="Proteomes" id="UP000245711"/>
    </source>
</evidence>
<evidence type="ECO:0000256" key="5">
    <source>
        <dbReference type="ARBA" id="ARBA00022475"/>
    </source>
</evidence>
<evidence type="ECO:0000256" key="16">
    <source>
        <dbReference type="ARBA" id="ARBA00049204"/>
    </source>
</evidence>
<dbReference type="PROSITE" id="PS51257">
    <property type="entry name" value="PROKAR_LIPOPROTEIN"/>
    <property type="match status" value="1"/>
</dbReference>
<evidence type="ECO:0000256" key="2">
    <source>
        <dbReference type="ARBA" id="ARBA00010457"/>
    </source>
</evidence>
<evidence type="ECO:0000256" key="7">
    <source>
        <dbReference type="ARBA" id="ARBA00022833"/>
    </source>
</evidence>
<feature type="domain" description="Superoxide dismutase copper/zinc binding" evidence="19">
    <location>
        <begin position="89"/>
        <end position="232"/>
    </location>
</feature>
<dbReference type="InterPro" id="IPR024134">
    <property type="entry name" value="SOD_Cu/Zn_/chaperone"/>
</dbReference>
<keyword evidence="18" id="KW-0732">Signal</keyword>
<gene>
    <name evidence="20" type="ORF">CBI38_07280</name>
</gene>
<accession>A0A2S2BS51</accession>
<dbReference type="OrthoDB" id="9792957at2"/>
<reference evidence="20 21" key="1">
    <citation type="submission" date="2017-05" db="EMBL/GenBank/DDBJ databases">
        <title>Isolation of Rhodococcus sp. S2-17 biodegrading of BP-3.</title>
        <authorList>
            <person name="Lee Y."/>
            <person name="Kim K.H."/>
            <person name="Chun B.H."/>
            <person name="Jung H.S."/>
            <person name="Jeon C.O."/>
        </authorList>
    </citation>
    <scope>NUCLEOTIDE SEQUENCE [LARGE SCALE GENOMIC DNA]</scope>
    <source>
        <strain evidence="20 21">S2-17</strain>
    </source>
</reference>
<comment type="cofactor">
    <cofactor evidence="1">
        <name>Cu cation</name>
        <dbReference type="ChEBI" id="CHEBI:23378"/>
    </cofactor>
</comment>
<dbReference type="EMBL" id="CP021354">
    <property type="protein sequence ID" value="AWK71413.1"/>
    <property type="molecule type" value="Genomic_DNA"/>
</dbReference>
<dbReference type="RefSeq" id="WP_109327659.1">
    <property type="nucleotide sequence ID" value="NZ_CP021354.1"/>
</dbReference>
<dbReference type="EC" id="1.15.1.1" evidence="3"/>
<proteinExistence type="inferred from homology"/>
<keyword evidence="7" id="KW-0862">Zinc</keyword>
<feature type="signal peptide" evidence="18">
    <location>
        <begin position="1"/>
        <end position="27"/>
    </location>
</feature>
<comment type="function">
    <text evidence="15">Destroys radicals which are normally produced within the cells and which are toxic to biological systems. May play a role in favoring mycobacterial survival in phagocytes.</text>
</comment>
<evidence type="ECO:0000256" key="13">
    <source>
        <dbReference type="ARBA" id="ARBA00023157"/>
    </source>
</evidence>
<evidence type="ECO:0000256" key="10">
    <source>
        <dbReference type="ARBA" id="ARBA00023008"/>
    </source>
</evidence>
<keyword evidence="12" id="KW-0564">Palmitate</keyword>
<feature type="chain" id="PRO_5038814960" description="Superoxide dismutase [Cu-Zn]" evidence="18">
    <location>
        <begin position="28"/>
        <end position="236"/>
    </location>
</feature>
<keyword evidence="5" id="KW-1003">Cell membrane</keyword>
<keyword evidence="8" id="KW-0049">Antioxidant</keyword>
<evidence type="ECO:0000256" key="9">
    <source>
        <dbReference type="ARBA" id="ARBA00023002"/>
    </source>
</evidence>
<dbReference type="GO" id="GO:0004784">
    <property type="term" value="F:superoxide dismutase activity"/>
    <property type="evidence" value="ECO:0007669"/>
    <property type="project" value="UniProtKB-EC"/>
</dbReference>
<evidence type="ECO:0000256" key="11">
    <source>
        <dbReference type="ARBA" id="ARBA00023136"/>
    </source>
</evidence>
<evidence type="ECO:0000256" key="17">
    <source>
        <dbReference type="SAM" id="MobiDB-lite"/>
    </source>
</evidence>
<evidence type="ECO:0000256" key="1">
    <source>
        <dbReference type="ARBA" id="ARBA00001935"/>
    </source>
</evidence>
<evidence type="ECO:0000256" key="8">
    <source>
        <dbReference type="ARBA" id="ARBA00022862"/>
    </source>
</evidence>
<keyword evidence="11" id="KW-0472">Membrane</keyword>
<keyword evidence="14" id="KW-0449">Lipoprotein</keyword>
<name>A0A2S2BS51_9NOCA</name>
<dbReference type="InterPro" id="IPR001424">
    <property type="entry name" value="SOD_Cu_Zn_dom"/>
</dbReference>
<dbReference type="NCBIfam" id="NF047631">
    <property type="entry name" value="SodCMycob"/>
    <property type="match status" value="1"/>
</dbReference>
<dbReference type="Pfam" id="PF00080">
    <property type="entry name" value="Sod_Cu"/>
    <property type="match status" value="1"/>
</dbReference>
<keyword evidence="10" id="KW-0186">Copper</keyword>
<evidence type="ECO:0000256" key="3">
    <source>
        <dbReference type="ARBA" id="ARBA00012682"/>
    </source>
</evidence>
<dbReference type="InterPro" id="IPR036423">
    <property type="entry name" value="SOD-like_Cu/Zn_dom_sf"/>
</dbReference>
<protein>
    <recommendedName>
        <fullName evidence="4">Superoxide dismutase [Cu-Zn]</fullName>
        <ecNumber evidence="3">1.15.1.1</ecNumber>
    </recommendedName>
</protein>
<feature type="region of interest" description="Disordered" evidence="17">
    <location>
        <begin position="29"/>
        <end position="73"/>
    </location>
</feature>
<dbReference type="AlphaFoldDB" id="A0A2S2BS51"/>
<comment type="similarity">
    <text evidence="2">Belongs to the Cu-Zn superoxide dismutase family.</text>
</comment>
<evidence type="ECO:0000259" key="19">
    <source>
        <dbReference type="Pfam" id="PF00080"/>
    </source>
</evidence>
<keyword evidence="6" id="KW-0479">Metal-binding</keyword>
<evidence type="ECO:0000256" key="14">
    <source>
        <dbReference type="ARBA" id="ARBA00023288"/>
    </source>
</evidence>
<organism evidence="20 21">
    <name type="scientific">Rhodococcus oxybenzonivorans</name>
    <dbReference type="NCBI Taxonomy" id="1990687"/>
    <lineage>
        <taxon>Bacteria</taxon>
        <taxon>Bacillati</taxon>
        <taxon>Actinomycetota</taxon>
        <taxon>Actinomycetes</taxon>
        <taxon>Mycobacteriales</taxon>
        <taxon>Nocardiaceae</taxon>
        <taxon>Rhodococcus</taxon>
    </lineage>
</organism>
<evidence type="ECO:0000313" key="20">
    <source>
        <dbReference type="EMBL" id="AWK71413.1"/>
    </source>
</evidence>
<keyword evidence="9" id="KW-0560">Oxidoreductase</keyword>
<feature type="compositionally biased region" description="Polar residues" evidence="17">
    <location>
        <begin position="29"/>
        <end position="43"/>
    </location>
</feature>
<dbReference type="PANTHER" id="PTHR10003">
    <property type="entry name" value="SUPEROXIDE DISMUTASE CU-ZN -RELATED"/>
    <property type="match status" value="1"/>
</dbReference>
<evidence type="ECO:0000256" key="18">
    <source>
        <dbReference type="SAM" id="SignalP"/>
    </source>
</evidence>
<dbReference type="GO" id="GO:0005507">
    <property type="term" value="F:copper ion binding"/>
    <property type="evidence" value="ECO:0007669"/>
    <property type="project" value="InterPro"/>
</dbReference>
<evidence type="ECO:0000256" key="4">
    <source>
        <dbReference type="ARBA" id="ARBA00020928"/>
    </source>
</evidence>
<evidence type="ECO:0000256" key="12">
    <source>
        <dbReference type="ARBA" id="ARBA00023139"/>
    </source>
</evidence>
<dbReference type="Gene3D" id="2.60.40.200">
    <property type="entry name" value="Superoxide dismutase, copper/zinc binding domain"/>
    <property type="match status" value="1"/>
</dbReference>
<keyword evidence="21" id="KW-1185">Reference proteome</keyword>
<sequence length="236" mass="23705">MASSTTRRMSWRIVTPVVAIAALGLTACSNNEEPSDVSGTTPPVWTGAADPSAADVPGDAGHGSAGGHSASGSETLTATFKNAEGNDVGTATFTQSGEHVEVTVSVKDQTPGFHGFHVHSVGKCETNSVAPTGGAPGNFLSAGGHFQVEGHSGHPASGDLTSLQILEDGTGELVTTTDAFTVEELKNSDAGTAVMIHSGADNFANIPTRYAPAPDQETLSTGDAGSRVACGVLGES</sequence>
<evidence type="ECO:0000256" key="15">
    <source>
        <dbReference type="ARBA" id="ARBA00024900"/>
    </source>
</evidence>
<keyword evidence="13" id="KW-1015">Disulfide bond</keyword>
<comment type="catalytic activity">
    <reaction evidence="16">
        <text>2 superoxide + 2 H(+) = H2O2 + O2</text>
        <dbReference type="Rhea" id="RHEA:20696"/>
        <dbReference type="ChEBI" id="CHEBI:15378"/>
        <dbReference type="ChEBI" id="CHEBI:15379"/>
        <dbReference type="ChEBI" id="CHEBI:16240"/>
        <dbReference type="ChEBI" id="CHEBI:18421"/>
        <dbReference type="EC" id="1.15.1.1"/>
    </reaction>
</comment>
<dbReference type="KEGG" id="roz:CBI38_07280"/>
<dbReference type="SUPFAM" id="SSF49329">
    <property type="entry name" value="Cu,Zn superoxide dismutase-like"/>
    <property type="match status" value="1"/>
</dbReference>
<dbReference type="FunFam" id="2.60.40.200:FF:000012">
    <property type="entry name" value="Superoxide dismutase [Cu-Zn]"/>
    <property type="match status" value="1"/>
</dbReference>
<evidence type="ECO:0000256" key="6">
    <source>
        <dbReference type="ARBA" id="ARBA00022723"/>
    </source>
</evidence>